<sequence length="315" mass="34796">MSKSVDFMMELRTKSIEDLIKLGEDRRAELFALKFQVAVGSLEQTHRIPALKKDIARIEMLLGERKRTGENINQTIKANYSQAVENAEKAGKEVRKKHKEMIEKLQQEQFGSQNDVSEDAIMAAMENAVNESKIEEETVKKVEPKKEAAPKVEVKKAEVKKAAASKPEVKKAEPKKEAAPKVEVKKAEPKKEATPKVEVKKAEPKKVAATTKVESKVKKPEIKETVIKPIKTGEAVPTGKGKKSLQGFEMKPMKVGVAKGEGIEGIDLKLSGKPKDAKTYTFGSNAQEAKKQIEEANKKAAEKKLLKKATTKGAK</sequence>
<evidence type="ECO:0000256" key="6">
    <source>
        <dbReference type="SAM" id="Coils"/>
    </source>
</evidence>
<evidence type="ECO:0000256" key="1">
    <source>
        <dbReference type="ARBA" id="ARBA00009254"/>
    </source>
</evidence>
<dbReference type="Pfam" id="PF00831">
    <property type="entry name" value="Ribosomal_L29"/>
    <property type="match status" value="1"/>
</dbReference>
<dbReference type="KEGG" id="sfz:SFLOR_v1c10420"/>
<dbReference type="GO" id="GO:0005840">
    <property type="term" value="C:ribosome"/>
    <property type="evidence" value="ECO:0007669"/>
    <property type="project" value="UniProtKB-KW"/>
</dbReference>
<keyword evidence="3 5" id="KW-0687">Ribonucleoprotein</keyword>
<feature type="coiled-coil region" evidence="6">
    <location>
        <begin position="77"/>
        <end position="104"/>
    </location>
</feature>
<proteinExistence type="inferred from homology"/>
<dbReference type="InterPro" id="IPR001854">
    <property type="entry name" value="Ribosomal_uL29"/>
</dbReference>
<evidence type="ECO:0000256" key="3">
    <source>
        <dbReference type="ARBA" id="ARBA00023274"/>
    </source>
</evidence>
<evidence type="ECO:0000256" key="2">
    <source>
        <dbReference type="ARBA" id="ARBA00022980"/>
    </source>
</evidence>
<keyword evidence="6" id="KW-0175">Coiled coil</keyword>
<gene>
    <name evidence="5 8" type="primary">rpmC</name>
    <name evidence="8" type="ORF">SFLOR_v1c10420</name>
</gene>
<organism evidence="8 9">
    <name type="scientific">Spiroplasma floricola 23-6</name>
    <dbReference type="NCBI Taxonomy" id="1336749"/>
    <lineage>
        <taxon>Bacteria</taxon>
        <taxon>Bacillati</taxon>
        <taxon>Mycoplasmatota</taxon>
        <taxon>Mollicutes</taxon>
        <taxon>Entomoplasmatales</taxon>
        <taxon>Spiroplasmataceae</taxon>
        <taxon>Spiroplasma</taxon>
    </lineage>
</organism>
<dbReference type="GO" id="GO:0006412">
    <property type="term" value="P:translation"/>
    <property type="evidence" value="ECO:0007669"/>
    <property type="project" value="UniProtKB-UniRule"/>
</dbReference>
<dbReference type="EMBL" id="CP025057">
    <property type="protein sequence ID" value="AUB32088.1"/>
    <property type="molecule type" value="Genomic_DNA"/>
</dbReference>
<name>A0A2K8SFQ9_9MOLU</name>
<keyword evidence="9" id="KW-1185">Reference proteome</keyword>
<dbReference type="HAMAP" id="MF_00374">
    <property type="entry name" value="Ribosomal_uL29"/>
    <property type="match status" value="1"/>
</dbReference>
<dbReference type="AlphaFoldDB" id="A0A2K8SFQ9"/>
<dbReference type="CDD" id="cd00427">
    <property type="entry name" value="Ribosomal_L29_HIP"/>
    <property type="match status" value="1"/>
</dbReference>
<dbReference type="Proteomes" id="UP000231823">
    <property type="component" value="Chromosome"/>
</dbReference>
<dbReference type="GO" id="GO:0003735">
    <property type="term" value="F:structural constituent of ribosome"/>
    <property type="evidence" value="ECO:0007669"/>
    <property type="project" value="InterPro"/>
</dbReference>
<feature type="compositionally biased region" description="Basic and acidic residues" evidence="7">
    <location>
        <begin position="143"/>
        <end position="206"/>
    </location>
</feature>
<evidence type="ECO:0000256" key="5">
    <source>
        <dbReference type="HAMAP-Rule" id="MF_00374"/>
    </source>
</evidence>
<evidence type="ECO:0000256" key="7">
    <source>
        <dbReference type="SAM" id="MobiDB-lite"/>
    </source>
</evidence>
<evidence type="ECO:0000313" key="8">
    <source>
        <dbReference type="EMBL" id="AUB32088.1"/>
    </source>
</evidence>
<evidence type="ECO:0000256" key="4">
    <source>
        <dbReference type="ARBA" id="ARBA00035204"/>
    </source>
</evidence>
<dbReference type="InterPro" id="IPR036049">
    <property type="entry name" value="Ribosomal_uL29_sf"/>
</dbReference>
<dbReference type="NCBIfam" id="TIGR00012">
    <property type="entry name" value="L29"/>
    <property type="match status" value="1"/>
</dbReference>
<keyword evidence="2 5" id="KW-0689">Ribosomal protein</keyword>
<feature type="region of interest" description="Disordered" evidence="7">
    <location>
        <begin position="143"/>
        <end position="215"/>
    </location>
</feature>
<dbReference type="SUPFAM" id="SSF46561">
    <property type="entry name" value="Ribosomal protein L29 (L29p)"/>
    <property type="match status" value="1"/>
</dbReference>
<protein>
    <recommendedName>
        <fullName evidence="4 5">Large ribosomal subunit protein uL29</fullName>
    </recommendedName>
</protein>
<dbReference type="Gene3D" id="1.10.287.310">
    <property type="match status" value="1"/>
</dbReference>
<comment type="similarity">
    <text evidence="1 5">Belongs to the universal ribosomal protein uL29 family.</text>
</comment>
<accession>A0A2K8SFQ9</accession>
<evidence type="ECO:0000313" key="9">
    <source>
        <dbReference type="Proteomes" id="UP000231823"/>
    </source>
</evidence>
<dbReference type="GO" id="GO:1990904">
    <property type="term" value="C:ribonucleoprotein complex"/>
    <property type="evidence" value="ECO:0007669"/>
    <property type="project" value="UniProtKB-KW"/>
</dbReference>
<reference evidence="8 9" key="1">
    <citation type="submission" date="2017-12" db="EMBL/GenBank/DDBJ databases">
        <title>Complete genome sequence of Spiroplasma floricola 23-6 (ATCC 29989).</title>
        <authorList>
            <person name="Tsai Y.-M."/>
            <person name="Wu P.-S."/>
            <person name="Lo W.-S."/>
            <person name="Kuo C.-H."/>
        </authorList>
    </citation>
    <scope>NUCLEOTIDE SEQUENCE [LARGE SCALE GENOMIC DNA]</scope>
    <source>
        <strain evidence="8 9">23-6</strain>
    </source>
</reference>